<dbReference type="GO" id="GO:0005543">
    <property type="term" value="F:phospholipid binding"/>
    <property type="evidence" value="ECO:0007669"/>
    <property type="project" value="TreeGrafter"/>
</dbReference>
<evidence type="ECO:0000256" key="1">
    <source>
        <dbReference type="ARBA" id="ARBA00004123"/>
    </source>
</evidence>
<keyword evidence="5" id="KW-0539">Nucleus</keyword>
<evidence type="ECO:0000313" key="10">
    <source>
        <dbReference type="Proteomes" id="UP000675881"/>
    </source>
</evidence>
<evidence type="ECO:0000256" key="8">
    <source>
        <dbReference type="SAM" id="MobiDB-lite"/>
    </source>
</evidence>
<reference evidence="9" key="1">
    <citation type="submission" date="2021-02" db="EMBL/GenBank/DDBJ databases">
        <authorList>
            <person name="Bekaert M."/>
        </authorList>
    </citation>
    <scope>NUCLEOTIDE SEQUENCE</scope>
    <source>
        <strain evidence="9">IoA-00</strain>
    </source>
</reference>
<feature type="compositionally biased region" description="Polar residues" evidence="8">
    <location>
        <begin position="37"/>
        <end position="53"/>
    </location>
</feature>
<sequence length="105" mass="11482">MQAQKALSKNGKVMGGSIMIGVRPGGQIEDQEASVFNHPSENQPPNSSMLNSSKLETSVLNRSTIRPLTQAYKVSQTEHEVLADSNTPSKNNGFVNKAMEYIFGW</sequence>
<evidence type="ECO:0000256" key="3">
    <source>
        <dbReference type="ARBA" id="ARBA00022448"/>
    </source>
</evidence>
<dbReference type="GO" id="GO:0044613">
    <property type="term" value="C:nuclear pore central transport channel"/>
    <property type="evidence" value="ECO:0007669"/>
    <property type="project" value="TreeGrafter"/>
</dbReference>
<dbReference type="GO" id="GO:0006999">
    <property type="term" value="P:nuclear pore organization"/>
    <property type="evidence" value="ECO:0007669"/>
    <property type="project" value="TreeGrafter"/>
</dbReference>
<protein>
    <recommendedName>
        <fullName evidence="2">Nucleoporin NUP35</fullName>
    </recommendedName>
    <alternativeName>
        <fullName evidence="7">35 kDa nucleoporin</fullName>
    </alternativeName>
    <alternativeName>
        <fullName evidence="6">Nucleoporin NUP53</fullName>
    </alternativeName>
</protein>
<dbReference type="EMBL" id="HG994587">
    <property type="protein sequence ID" value="CAF3030950.1"/>
    <property type="molecule type" value="Genomic_DNA"/>
</dbReference>
<dbReference type="PROSITE" id="PS51472">
    <property type="entry name" value="RRM_NUP35"/>
    <property type="match status" value="1"/>
</dbReference>
<dbReference type="GO" id="GO:0006607">
    <property type="term" value="P:NLS-bearing protein import into nucleus"/>
    <property type="evidence" value="ECO:0007669"/>
    <property type="project" value="TreeGrafter"/>
</dbReference>
<dbReference type="GO" id="GO:0051028">
    <property type="term" value="P:mRNA transport"/>
    <property type="evidence" value="ECO:0007669"/>
    <property type="project" value="UniProtKB-UniRule"/>
</dbReference>
<name>A0A7R8HEM9_LEPSM</name>
<dbReference type="InterPro" id="IPR007846">
    <property type="entry name" value="RRM_NUP35_dom"/>
</dbReference>
<evidence type="ECO:0000256" key="4">
    <source>
        <dbReference type="ARBA" id="ARBA00022816"/>
    </source>
</evidence>
<dbReference type="OrthoDB" id="3365060at2759"/>
<dbReference type="InterPro" id="IPR012677">
    <property type="entry name" value="Nucleotide-bd_a/b_plait_sf"/>
</dbReference>
<dbReference type="Gene3D" id="3.30.70.330">
    <property type="match status" value="1"/>
</dbReference>
<evidence type="ECO:0000256" key="2">
    <source>
        <dbReference type="ARBA" id="ARBA00016439"/>
    </source>
</evidence>
<keyword evidence="10" id="KW-1185">Reference proteome</keyword>
<dbReference type="PANTHER" id="PTHR21527">
    <property type="entry name" value="NUCLEOPORIN NUP35"/>
    <property type="match status" value="1"/>
</dbReference>
<evidence type="ECO:0000256" key="7">
    <source>
        <dbReference type="ARBA" id="ARBA00030250"/>
    </source>
</evidence>
<keyword evidence="4" id="KW-0509">mRNA transport</keyword>
<comment type="subcellular location">
    <subcellularLocation>
        <location evidence="1">Nucleus</location>
    </subcellularLocation>
</comment>
<keyword evidence="3" id="KW-0813">Transport</keyword>
<dbReference type="GO" id="GO:0044615">
    <property type="term" value="C:nuclear pore nuclear basket"/>
    <property type="evidence" value="ECO:0007669"/>
    <property type="project" value="TreeGrafter"/>
</dbReference>
<feature type="region of interest" description="Disordered" evidence="8">
    <location>
        <begin position="29"/>
        <end position="53"/>
    </location>
</feature>
<organism evidence="9 10">
    <name type="scientific">Lepeophtheirus salmonis</name>
    <name type="common">Salmon louse</name>
    <name type="synonym">Caligus salmonis</name>
    <dbReference type="NCBI Taxonomy" id="72036"/>
    <lineage>
        <taxon>Eukaryota</taxon>
        <taxon>Metazoa</taxon>
        <taxon>Ecdysozoa</taxon>
        <taxon>Arthropoda</taxon>
        <taxon>Crustacea</taxon>
        <taxon>Multicrustacea</taxon>
        <taxon>Hexanauplia</taxon>
        <taxon>Copepoda</taxon>
        <taxon>Siphonostomatoida</taxon>
        <taxon>Caligidae</taxon>
        <taxon>Lepeophtheirus</taxon>
    </lineage>
</organism>
<dbReference type="AlphaFoldDB" id="A0A7R8HEM9"/>
<dbReference type="GO" id="GO:0017056">
    <property type="term" value="F:structural constituent of nuclear pore"/>
    <property type="evidence" value="ECO:0007669"/>
    <property type="project" value="TreeGrafter"/>
</dbReference>
<evidence type="ECO:0000256" key="6">
    <source>
        <dbReference type="ARBA" id="ARBA00029997"/>
    </source>
</evidence>
<evidence type="ECO:0000313" key="9">
    <source>
        <dbReference type="EMBL" id="CAF3030950.1"/>
    </source>
</evidence>
<dbReference type="Proteomes" id="UP000675881">
    <property type="component" value="Chromosome 8"/>
</dbReference>
<accession>A0A7R8HEM9</accession>
<dbReference type="PANTHER" id="PTHR21527:SF6">
    <property type="entry name" value="NUCLEOPORIN NUP35"/>
    <property type="match status" value="1"/>
</dbReference>
<evidence type="ECO:0000256" key="5">
    <source>
        <dbReference type="ARBA" id="ARBA00023242"/>
    </source>
</evidence>
<proteinExistence type="predicted"/>
<gene>
    <name evidence="9" type="ORF">LSAA_14410</name>
</gene>